<evidence type="ECO:0000256" key="8">
    <source>
        <dbReference type="ARBA" id="ARBA00022723"/>
    </source>
</evidence>
<reference evidence="22" key="1">
    <citation type="journal article" date="2018" name="PLoS ONE">
        <title>Chinook salmon (Oncorhynchus tshawytscha) genome and transcriptome.</title>
        <authorList>
            <person name="Christensen K.A."/>
            <person name="Leong J.S."/>
            <person name="Sakhrani D."/>
            <person name="Biagi C.A."/>
            <person name="Minkley D.R."/>
            <person name="Withler R.E."/>
            <person name="Rondeau E.B."/>
            <person name="Koop B.F."/>
            <person name="Devlin R.H."/>
        </authorList>
    </citation>
    <scope>NUCLEOTIDE SEQUENCE [LARGE SCALE GENOMIC DNA]</scope>
</reference>
<feature type="zinc finger region" description="C3H1-type" evidence="17">
    <location>
        <begin position="103"/>
        <end position="123"/>
    </location>
</feature>
<accession>A0AAZ3P9C8</accession>
<dbReference type="FunFam" id="3.30.40.10:FF:000117">
    <property type="entry name" value="Probable E3 ubiquitin-protein ligase makorin-1"/>
    <property type="match status" value="1"/>
</dbReference>
<evidence type="ECO:0000256" key="1">
    <source>
        <dbReference type="ARBA" id="ARBA00000900"/>
    </source>
</evidence>
<keyword evidence="7" id="KW-0808">Transferase</keyword>
<evidence type="ECO:0000256" key="10">
    <source>
        <dbReference type="ARBA" id="ARBA00022771"/>
    </source>
</evidence>
<dbReference type="InterPro" id="IPR000571">
    <property type="entry name" value="Znf_CCCH"/>
</dbReference>
<proteinExistence type="predicted"/>
<keyword evidence="6" id="KW-0963">Cytoplasm</keyword>
<reference evidence="21" key="3">
    <citation type="submission" date="2025-09" db="UniProtKB">
        <authorList>
            <consortium name="Ensembl"/>
        </authorList>
    </citation>
    <scope>IDENTIFICATION</scope>
</reference>
<dbReference type="InterPro" id="IPR000477">
    <property type="entry name" value="RT_dom"/>
</dbReference>
<dbReference type="Pfam" id="PF14608">
    <property type="entry name" value="zf-CCCH_2"/>
    <property type="match status" value="2"/>
</dbReference>
<feature type="domain" description="Reverse transcriptase" evidence="20">
    <location>
        <begin position="1"/>
        <end position="106"/>
    </location>
</feature>
<keyword evidence="11" id="KW-0221">Differentiation</keyword>
<evidence type="ECO:0000256" key="3">
    <source>
        <dbReference type="ARBA" id="ARBA00004496"/>
    </source>
</evidence>
<keyword evidence="13 17" id="KW-0862">Zinc</keyword>
<evidence type="ECO:0000256" key="4">
    <source>
        <dbReference type="ARBA" id="ARBA00004906"/>
    </source>
</evidence>
<evidence type="ECO:0000256" key="14">
    <source>
        <dbReference type="ARBA" id="ARBA00023242"/>
    </source>
</evidence>
<dbReference type="InterPro" id="IPR013083">
    <property type="entry name" value="Znf_RING/FYVE/PHD"/>
</dbReference>
<dbReference type="Gene3D" id="4.10.1000.10">
    <property type="entry name" value="Zinc finger, CCCH-type"/>
    <property type="match status" value="1"/>
</dbReference>
<dbReference type="InterPro" id="IPR036855">
    <property type="entry name" value="Znf_CCCH_sf"/>
</dbReference>
<evidence type="ECO:0000313" key="22">
    <source>
        <dbReference type="Proteomes" id="UP000694402"/>
    </source>
</evidence>
<organism evidence="21 22">
    <name type="scientific">Oncorhynchus tshawytscha</name>
    <name type="common">Chinook salmon</name>
    <name type="synonym">Salmo tshawytscha</name>
    <dbReference type="NCBI Taxonomy" id="74940"/>
    <lineage>
        <taxon>Eukaryota</taxon>
        <taxon>Metazoa</taxon>
        <taxon>Chordata</taxon>
        <taxon>Craniata</taxon>
        <taxon>Vertebrata</taxon>
        <taxon>Euteleostomi</taxon>
        <taxon>Actinopterygii</taxon>
        <taxon>Neopterygii</taxon>
        <taxon>Teleostei</taxon>
        <taxon>Protacanthopterygii</taxon>
        <taxon>Salmoniformes</taxon>
        <taxon>Salmonidae</taxon>
        <taxon>Salmoninae</taxon>
        <taxon>Oncorhynchus</taxon>
    </lineage>
</organism>
<dbReference type="Ensembl" id="ENSOTST00005163752.1">
    <property type="protein sequence ID" value="ENSOTSP00005112738.1"/>
    <property type="gene ID" value="ENSOTSG00005032516.2"/>
</dbReference>
<comment type="subcellular location">
    <subcellularLocation>
        <location evidence="3">Cytoplasm</location>
    </subcellularLocation>
    <subcellularLocation>
        <location evidence="2">Nucleus</location>
    </subcellularLocation>
</comment>
<dbReference type="GO" id="GO:0005634">
    <property type="term" value="C:nucleus"/>
    <property type="evidence" value="ECO:0007669"/>
    <property type="project" value="UniProtKB-SubCell"/>
</dbReference>
<evidence type="ECO:0000313" key="21">
    <source>
        <dbReference type="Ensembl" id="ENSOTSP00005112738.1"/>
    </source>
</evidence>
<dbReference type="PROSITE" id="PS50089">
    <property type="entry name" value="ZF_RING_2"/>
    <property type="match status" value="1"/>
</dbReference>
<feature type="domain" description="C3H1-type" evidence="19">
    <location>
        <begin position="103"/>
        <end position="123"/>
    </location>
</feature>
<dbReference type="PROSITE" id="PS50878">
    <property type="entry name" value="RT_POL"/>
    <property type="match status" value="1"/>
</dbReference>
<feature type="domain" description="RING-type" evidence="18">
    <location>
        <begin position="338"/>
        <end position="389"/>
    </location>
</feature>
<dbReference type="GO" id="GO:0000209">
    <property type="term" value="P:protein polyubiquitination"/>
    <property type="evidence" value="ECO:0007669"/>
    <property type="project" value="InterPro"/>
</dbReference>
<dbReference type="GO" id="GO:0030154">
    <property type="term" value="P:cell differentiation"/>
    <property type="evidence" value="ECO:0007669"/>
    <property type="project" value="UniProtKB-KW"/>
</dbReference>
<feature type="zinc finger region" description="C3H1-type" evidence="17">
    <location>
        <begin position="125"/>
        <end position="152"/>
    </location>
</feature>
<keyword evidence="10 17" id="KW-0863">Zinc-finger</keyword>
<dbReference type="PROSITE" id="PS50103">
    <property type="entry name" value="ZF_C3H1"/>
    <property type="match status" value="4"/>
</dbReference>
<dbReference type="InterPro" id="IPR001841">
    <property type="entry name" value="Znf_RING"/>
</dbReference>
<comment type="catalytic activity">
    <reaction evidence="1">
        <text>S-ubiquitinyl-[E2 ubiquitin-conjugating enzyme]-L-cysteine + [acceptor protein]-L-lysine = [E2 ubiquitin-conjugating enzyme]-L-cysteine + N(6)-ubiquitinyl-[acceptor protein]-L-lysine.</text>
        <dbReference type="EC" id="2.3.2.27"/>
    </reaction>
</comment>
<dbReference type="GO" id="GO:0008270">
    <property type="term" value="F:zinc ion binding"/>
    <property type="evidence" value="ECO:0007669"/>
    <property type="project" value="UniProtKB-KW"/>
</dbReference>
<dbReference type="SUPFAM" id="SSF90229">
    <property type="entry name" value="CCCH zinc finger"/>
    <property type="match status" value="1"/>
</dbReference>
<sequence>MLTLNTGAPQGCVPSHFLYSLFTHDCLATQDSNTIIKFANDTTVVGLIGNDSAYREEVRDLAVWFQDNNLSLNISKTKELIVDHKRKRGEHALYTLTRLLWSRYFLHGVCREGNRCMFSHDLTTSKPSTICKFYQRGVCAYGDRCRYDHIKPSGGGGGGRGVPMDLPNRNPITAGAFIPPGVPGPLTPTAPQARHQGGKKPLVLRDRALGCDSTMMPFGGGGSEADCWTEYHDNSAHAKPPHSYLDAIRTGLECSATAGPYHVAGPQPQLCPYAAAGQCNYGNTCPYLHGDMCDICHLQVLHPHNPEQRRAHEKMCMLVFEADMEKAFAAQHSQDKVCSICMEVVYEKAAASERRFGILSSCCHTYCLSCIRQWRCAKQFENKSCPECRVVSEFVIPSGYWVEDQDEKNRLIEDFKSGVSKKACKYFDQGRGTCPFGGKCFYMHAYPDGTRAEPDKPRKQLGSEGNVRFLNSVRLWDFIEEREQRSVAQPQEDEVSELRELFMQMSGPGGEESSAVSAQP</sequence>
<dbReference type="Pfam" id="PF00642">
    <property type="entry name" value="zf-CCCH"/>
    <property type="match status" value="2"/>
</dbReference>
<feature type="domain" description="C3H1-type" evidence="19">
    <location>
        <begin position="265"/>
        <end position="292"/>
    </location>
</feature>
<feature type="zinc finger region" description="C3H1-type" evidence="17">
    <location>
        <begin position="418"/>
        <end position="447"/>
    </location>
</feature>
<keyword evidence="12" id="KW-0833">Ubl conjugation pathway</keyword>
<dbReference type="AlphaFoldDB" id="A0AAZ3P9C8"/>
<evidence type="ECO:0000256" key="5">
    <source>
        <dbReference type="ARBA" id="ARBA00012483"/>
    </source>
</evidence>
<dbReference type="Gene3D" id="3.30.40.10">
    <property type="entry name" value="Zinc/RING finger domain, C3HC4 (zinc finger)"/>
    <property type="match status" value="1"/>
</dbReference>
<comment type="pathway">
    <text evidence="4">Protein modification; protein ubiquitination.</text>
</comment>
<gene>
    <name evidence="21" type="primary">LOC112247478</name>
</gene>
<evidence type="ECO:0000256" key="12">
    <source>
        <dbReference type="ARBA" id="ARBA00022786"/>
    </source>
</evidence>
<keyword evidence="8 17" id="KW-0479">Metal-binding</keyword>
<dbReference type="SMART" id="SM00184">
    <property type="entry name" value="RING"/>
    <property type="match status" value="1"/>
</dbReference>
<evidence type="ECO:0000259" key="20">
    <source>
        <dbReference type="PROSITE" id="PS50878"/>
    </source>
</evidence>
<feature type="zinc finger region" description="C3H1-type" evidence="17">
    <location>
        <begin position="265"/>
        <end position="292"/>
    </location>
</feature>
<evidence type="ECO:0000259" key="18">
    <source>
        <dbReference type="PROSITE" id="PS50089"/>
    </source>
</evidence>
<feature type="domain" description="C3H1-type" evidence="19">
    <location>
        <begin position="418"/>
        <end position="447"/>
    </location>
</feature>
<dbReference type="SMART" id="SM00356">
    <property type="entry name" value="ZnF_C3H1"/>
    <property type="match status" value="4"/>
</dbReference>
<dbReference type="PANTHER" id="PTHR11224">
    <property type="entry name" value="MAKORIN-RELATED"/>
    <property type="match status" value="1"/>
</dbReference>
<dbReference type="GO" id="GO:0061630">
    <property type="term" value="F:ubiquitin protein ligase activity"/>
    <property type="evidence" value="ECO:0007669"/>
    <property type="project" value="UniProtKB-EC"/>
</dbReference>
<reference evidence="21" key="2">
    <citation type="submission" date="2025-08" db="UniProtKB">
        <authorList>
            <consortium name="Ensembl"/>
        </authorList>
    </citation>
    <scope>IDENTIFICATION</scope>
</reference>
<evidence type="ECO:0000256" key="6">
    <source>
        <dbReference type="ARBA" id="ARBA00022490"/>
    </source>
</evidence>
<keyword evidence="22" id="KW-1185">Reference proteome</keyword>
<evidence type="ECO:0000259" key="19">
    <source>
        <dbReference type="PROSITE" id="PS50103"/>
    </source>
</evidence>
<dbReference type="InterPro" id="IPR045072">
    <property type="entry name" value="MKRN-like"/>
</dbReference>
<evidence type="ECO:0000256" key="16">
    <source>
        <dbReference type="ARBA" id="ARBA00030863"/>
    </source>
</evidence>
<evidence type="ECO:0000256" key="15">
    <source>
        <dbReference type="ARBA" id="ARBA00029530"/>
    </source>
</evidence>
<protein>
    <recommendedName>
        <fullName evidence="15">E3 ubiquitin-protein ligase makorin-2</fullName>
        <ecNumber evidence="5">2.3.2.27</ecNumber>
    </recommendedName>
    <alternativeName>
        <fullName evidence="16">RING-type E3 ubiquitin transferase makorin-2</fullName>
    </alternativeName>
</protein>
<dbReference type="Proteomes" id="UP000694402">
    <property type="component" value="Unassembled WGS sequence"/>
</dbReference>
<evidence type="ECO:0000256" key="9">
    <source>
        <dbReference type="ARBA" id="ARBA00022737"/>
    </source>
</evidence>
<evidence type="ECO:0000256" key="7">
    <source>
        <dbReference type="ARBA" id="ARBA00022679"/>
    </source>
</evidence>
<feature type="domain" description="C3H1-type" evidence="19">
    <location>
        <begin position="125"/>
        <end position="152"/>
    </location>
</feature>
<dbReference type="EC" id="2.3.2.27" evidence="5"/>
<dbReference type="SUPFAM" id="SSF57850">
    <property type="entry name" value="RING/U-box"/>
    <property type="match status" value="1"/>
</dbReference>
<evidence type="ECO:0000256" key="17">
    <source>
        <dbReference type="PROSITE-ProRule" id="PRU00723"/>
    </source>
</evidence>
<dbReference type="PANTHER" id="PTHR11224:SF17">
    <property type="entry name" value="E3 UBIQUITIN-PROTEIN LIGASE MAKORIN-2"/>
    <property type="match status" value="1"/>
</dbReference>
<evidence type="ECO:0000256" key="13">
    <source>
        <dbReference type="ARBA" id="ARBA00022833"/>
    </source>
</evidence>
<evidence type="ECO:0000256" key="2">
    <source>
        <dbReference type="ARBA" id="ARBA00004123"/>
    </source>
</evidence>
<evidence type="ECO:0000256" key="11">
    <source>
        <dbReference type="ARBA" id="ARBA00022782"/>
    </source>
</evidence>
<keyword evidence="9" id="KW-0677">Repeat</keyword>
<keyword evidence="14" id="KW-0539">Nucleus</keyword>
<dbReference type="CDD" id="cd16731">
    <property type="entry name" value="RING-HC_MKRN2"/>
    <property type="match status" value="1"/>
</dbReference>
<dbReference type="GeneTree" id="ENSGT00950000183077"/>
<dbReference type="InterPro" id="IPR017907">
    <property type="entry name" value="Znf_RING_CS"/>
</dbReference>
<dbReference type="PROSITE" id="PS00518">
    <property type="entry name" value="ZF_RING_1"/>
    <property type="match status" value="1"/>
</dbReference>
<name>A0AAZ3P9C8_ONCTS</name>
<dbReference type="GO" id="GO:0005737">
    <property type="term" value="C:cytoplasm"/>
    <property type="evidence" value="ECO:0007669"/>
    <property type="project" value="UniProtKB-SubCell"/>
</dbReference>